<feature type="transmembrane region" description="Helical" evidence="5">
    <location>
        <begin position="87"/>
        <end position="105"/>
    </location>
</feature>
<dbReference type="PANTHER" id="PTHR47804">
    <property type="entry name" value="60S RIBOSOMAL PROTEIN L19"/>
    <property type="match status" value="1"/>
</dbReference>
<protein>
    <submittedName>
        <fullName evidence="7">FUSC family protein</fullName>
    </submittedName>
</protein>
<feature type="transmembrane region" description="Helical" evidence="5">
    <location>
        <begin position="460"/>
        <end position="477"/>
    </location>
</feature>
<keyword evidence="8" id="KW-1185">Reference proteome</keyword>
<feature type="domain" description="Integral membrane bound transporter" evidence="6">
    <location>
        <begin position="420"/>
        <end position="549"/>
    </location>
</feature>
<dbReference type="GO" id="GO:0016020">
    <property type="term" value="C:membrane"/>
    <property type="evidence" value="ECO:0007669"/>
    <property type="project" value="UniProtKB-SubCell"/>
</dbReference>
<dbReference type="AlphaFoldDB" id="A0AAW9QL58"/>
<organism evidence="7 8">
    <name type="scientific">Pannus brasiliensis CCIBt3594</name>
    <dbReference type="NCBI Taxonomy" id="1427578"/>
    <lineage>
        <taxon>Bacteria</taxon>
        <taxon>Bacillati</taxon>
        <taxon>Cyanobacteriota</taxon>
        <taxon>Cyanophyceae</taxon>
        <taxon>Oscillatoriophycideae</taxon>
        <taxon>Chroococcales</taxon>
        <taxon>Microcystaceae</taxon>
        <taxon>Pannus</taxon>
    </lineage>
</organism>
<comment type="subcellular location">
    <subcellularLocation>
        <location evidence="1">Membrane</location>
        <topology evidence="1">Multi-pass membrane protein</topology>
    </subcellularLocation>
</comment>
<dbReference type="Proteomes" id="UP001328733">
    <property type="component" value="Unassembled WGS sequence"/>
</dbReference>
<dbReference type="InterPro" id="IPR052430">
    <property type="entry name" value="IVT-Associated"/>
</dbReference>
<evidence type="ECO:0000256" key="1">
    <source>
        <dbReference type="ARBA" id="ARBA00004141"/>
    </source>
</evidence>
<sequence length="752" mass="85522">MKTFARERFMDFIRTVSRRIQTIRSLVLDLHDPRSVYFHRACNACLATSIAATGLYFFPEIAKPLLVLASLCFTLTTNERDRPERPITLFGSLIIVLSSTSLLILTWFQPLWQGAILIVLGFLVQYMTQFSRAFAGGFFVWILCLLAVAGNPLVEQLPGTLLNIALGWLIVYICYFAIAPYRPRAVFLALHERVGRRLATRLQQVIDRWNPATDSRDSDDDPRDDDLDRRIANLLAAQNLVLRQMTRSKRIPKSSIARYRQKLATGEDLFEAILALETSLLTLQSTESLPSPLQSGLIESGRRAIEFLERTSSRQPLASPPLLDANSDRSLEEFAGDRSVPPATRIRRQNTRSAIRNFFEKIRAIAELTLEPKRDLAEESAVDILSRSIEEELPRSSRLIFDIHHPVHRRATRTAIAILLAMALVYVLKKPSHGEWIILSAFIVSQDTIGTSLWKAEGRFWGALFGAIASLAIYALIRQHHALIFFTAFLTIFPYVYLLSALDNYGYAYFFLQVAYVCFLAAVGKPLSVDLIEWRAIEIGLGCMVGIVVALFVLPTSDRPRLQKGQLTAWNEMRVWFTDIVAAYRSENIDRQHLEQLGRKALRSVFLLEKNLASRKHELIGKLTAGYTRSTLQQKDTEFIEAYQPIYRSLLYFSYIVQSSQPVELSTRTLGRIHRLNDIFERIDRAIRSHSLFQIPPLDDAENNVSFLDSLTTDELNFTLQLYLIYDSIASFSQSRNEFLSMLSGNPPPDES</sequence>
<evidence type="ECO:0000256" key="5">
    <source>
        <dbReference type="SAM" id="Phobius"/>
    </source>
</evidence>
<evidence type="ECO:0000313" key="7">
    <source>
        <dbReference type="EMBL" id="MEG3438527.1"/>
    </source>
</evidence>
<name>A0AAW9QL58_9CHRO</name>
<feature type="transmembrane region" description="Helical" evidence="5">
    <location>
        <begin position="411"/>
        <end position="428"/>
    </location>
</feature>
<dbReference type="PANTHER" id="PTHR47804:SF3">
    <property type="entry name" value="PROTEIN BRE4"/>
    <property type="match status" value="1"/>
</dbReference>
<proteinExistence type="predicted"/>
<comment type="caution">
    <text evidence="7">The sequence shown here is derived from an EMBL/GenBank/DDBJ whole genome shotgun (WGS) entry which is preliminary data.</text>
</comment>
<feature type="transmembrane region" description="Helical" evidence="5">
    <location>
        <begin position="506"/>
        <end position="524"/>
    </location>
</feature>
<dbReference type="EMBL" id="JBAFSM010000030">
    <property type="protein sequence ID" value="MEG3438527.1"/>
    <property type="molecule type" value="Genomic_DNA"/>
</dbReference>
<evidence type="ECO:0000256" key="2">
    <source>
        <dbReference type="ARBA" id="ARBA00022692"/>
    </source>
</evidence>
<reference evidence="7 8" key="1">
    <citation type="submission" date="2024-01" db="EMBL/GenBank/DDBJ databases">
        <title>Genomic insights into the taxonomy and metabolism of the cyanobacterium Pannus brasiliensis CCIBt3594.</title>
        <authorList>
            <person name="Machado M."/>
            <person name="Botero N.B."/>
            <person name="Andreote A.P.D."/>
            <person name="Feitosa A.M.T."/>
            <person name="Popin R."/>
            <person name="Sivonen K."/>
            <person name="Fiore M.F."/>
        </authorList>
    </citation>
    <scope>NUCLEOTIDE SEQUENCE [LARGE SCALE GENOMIC DNA]</scope>
    <source>
        <strain evidence="7 8">CCIBt3594</strain>
    </source>
</reference>
<accession>A0AAW9QL58</accession>
<gene>
    <name evidence="7" type="ORF">V0288_15455</name>
</gene>
<feature type="transmembrane region" description="Helical" evidence="5">
    <location>
        <begin position="134"/>
        <end position="154"/>
    </location>
</feature>
<dbReference type="InterPro" id="IPR049453">
    <property type="entry name" value="Memb_transporter_dom"/>
</dbReference>
<feature type="transmembrane region" description="Helical" evidence="5">
    <location>
        <begin position="482"/>
        <end position="500"/>
    </location>
</feature>
<keyword evidence="3 5" id="KW-1133">Transmembrane helix</keyword>
<dbReference type="RefSeq" id="WP_332866007.1">
    <property type="nucleotide sequence ID" value="NZ_JBAFSM010000030.1"/>
</dbReference>
<evidence type="ECO:0000256" key="4">
    <source>
        <dbReference type="ARBA" id="ARBA00023136"/>
    </source>
</evidence>
<keyword evidence="4 5" id="KW-0472">Membrane</keyword>
<evidence type="ECO:0000313" key="8">
    <source>
        <dbReference type="Proteomes" id="UP001328733"/>
    </source>
</evidence>
<dbReference type="Pfam" id="PF13515">
    <property type="entry name" value="FUSC_2"/>
    <property type="match status" value="1"/>
</dbReference>
<evidence type="ECO:0000259" key="6">
    <source>
        <dbReference type="Pfam" id="PF13515"/>
    </source>
</evidence>
<feature type="transmembrane region" description="Helical" evidence="5">
    <location>
        <begin position="536"/>
        <end position="554"/>
    </location>
</feature>
<keyword evidence="2 5" id="KW-0812">Transmembrane</keyword>
<evidence type="ECO:0000256" key="3">
    <source>
        <dbReference type="ARBA" id="ARBA00022989"/>
    </source>
</evidence>
<feature type="transmembrane region" description="Helical" evidence="5">
    <location>
        <begin position="160"/>
        <end position="178"/>
    </location>
</feature>